<gene>
    <name evidence="1" type="ORF">KABACHOK_04700</name>
</gene>
<dbReference type="EMBL" id="ON529852">
    <property type="protein sequence ID" value="USN14283.1"/>
    <property type="molecule type" value="Genomic_DNA"/>
</dbReference>
<dbReference type="Proteomes" id="UP001056685">
    <property type="component" value="Segment"/>
</dbReference>
<organism evidence="1 2">
    <name type="scientific">Brevundimonas phage vB_BpoS-Kabachok</name>
    <dbReference type="NCBI Taxonomy" id="2948600"/>
    <lineage>
        <taxon>Viruses</taxon>
        <taxon>Duplodnaviria</taxon>
        <taxon>Heunggongvirae</taxon>
        <taxon>Uroviricota</taxon>
        <taxon>Caudoviricetes</taxon>
        <taxon>Jeanschmidtviridae</taxon>
        <taxon>Marchewkavirus</taxon>
        <taxon>Marchewkavirus kabachok</taxon>
    </lineage>
</organism>
<keyword evidence="2" id="KW-1185">Reference proteome</keyword>
<name>A0A9E7MPK4_9CAUD</name>
<sequence length="90" mass="9975">MSTRKDKLREAIHQAKVSLAQITIVHREQALAHNAYNSAMTEAPAKGRRSGTDLENLRLHAVTAYEALLDAMRIHHDNLAHLAALKGKLT</sequence>
<reference evidence="1" key="1">
    <citation type="submission" date="2022-05" db="EMBL/GenBank/DDBJ databases">
        <authorList>
            <person name="Friedrich I."/>
            <person name="Poehlein A."/>
            <person name="Schneider D."/>
            <person name="Hertel R."/>
            <person name="Daniel R."/>
        </authorList>
    </citation>
    <scope>NUCLEOTIDE SEQUENCE</scope>
</reference>
<proteinExistence type="predicted"/>
<evidence type="ECO:0000313" key="2">
    <source>
        <dbReference type="Proteomes" id="UP001056685"/>
    </source>
</evidence>
<evidence type="ECO:0000313" key="1">
    <source>
        <dbReference type="EMBL" id="USN14283.1"/>
    </source>
</evidence>
<accession>A0A9E7MPK4</accession>
<protein>
    <submittedName>
        <fullName evidence="1">Uncharacterized protein</fullName>
    </submittedName>
</protein>